<dbReference type="Gene3D" id="3.40.1350.10">
    <property type="match status" value="1"/>
</dbReference>
<name>A0ABU3EY37_9ENTE</name>
<feature type="domain" description="Restriction endonuclease type IV Mrr" evidence="3">
    <location>
        <begin position="63"/>
        <end position="160"/>
    </location>
</feature>
<feature type="transmembrane region" description="Helical" evidence="2">
    <location>
        <begin position="5"/>
        <end position="22"/>
    </location>
</feature>
<dbReference type="InterPro" id="IPR052906">
    <property type="entry name" value="Type_IV_Methyl-Rstrct_Enzyme"/>
</dbReference>
<evidence type="ECO:0000256" key="1">
    <source>
        <dbReference type="ARBA" id="ARBA00022801"/>
    </source>
</evidence>
<dbReference type="InterPro" id="IPR007560">
    <property type="entry name" value="Restrct_endonuc_IV_Mrr"/>
</dbReference>
<evidence type="ECO:0000259" key="3">
    <source>
        <dbReference type="Pfam" id="PF04471"/>
    </source>
</evidence>
<protein>
    <submittedName>
        <fullName evidence="4">Restriction endonuclease</fullName>
    </submittedName>
</protein>
<dbReference type="PANTHER" id="PTHR30015:SF6">
    <property type="entry name" value="SLL1429 PROTEIN"/>
    <property type="match status" value="1"/>
</dbReference>
<gene>
    <name evidence="4" type="ORF">P7D85_08375</name>
</gene>
<accession>A0ABU3EY37</accession>
<dbReference type="InterPro" id="IPR011856">
    <property type="entry name" value="tRNA_endonuc-like_dom_sf"/>
</dbReference>
<keyword evidence="1" id="KW-0378">Hydrolase</keyword>
<dbReference type="PANTHER" id="PTHR30015">
    <property type="entry name" value="MRR RESTRICTION SYSTEM PROTEIN"/>
    <property type="match status" value="1"/>
</dbReference>
<reference evidence="4 5" key="1">
    <citation type="submission" date="2023-03" db="EMBL/GenBank/DDBJ databases">
        <authorList>
            <person name="Shen W."/>
            <person name="Cai J."/>
        </authorList>
    </citation>
    <scope>NUCLEOTIDE SEQUENCE [LARGE SCALE GENOMIC DNA]</scope>
    <source>
        <strain evidence="4 5">D6-4</strain>
    </source>
</reference>
<keyword evidence="2" id="KW-0812">Transmembrane</keyword>
<dbReference type="SUPFAM" id="SSF52980">
    <property type="entry name" value="Restriction endonuclease-like"/>
    <property type="match status" value="1"/>
</dbReference>
<dbReference type="Pfam" id="PF04471">
    <property type="entry name" value="Mrr_cat"/>
    <property type="match status" value="1"/>
</dbReference>
<evidence type="ECO:0000313" key="4">
    <source>
        <dbReference type="EMBL" id="MDT2599786.1"/>
    </source>
</evidence>
<evidence type="ECO:0000313" key="5">
    <source>
        <dbReference type="Proteomes" id="UP001252875"/>
    </source>
</evidence>
<dbReference type="RefSeq" id="WP_311821674.1">
    <property type="nucleotide sequence ID" value="NZ_JARPYF010000002.1"/>
</dbReference>
<keyword evidence="4" id="KW-0255">Endonuclease</keyword>
<keyword evidence="5" id="KW-1185">Reference proteome</keyword>
<evidence type="ECO:0000256" key="2">
    <source>
        <dbReference type="SAM" id="Phobius"/>
    </source>
</evidence>
<sequence>MKKDNLIFAFIGVCALIYYFKYSDNQVLFLYLGIFTLTIVFFAETIPFILKTYRFANAQLISIDEMSGIDFEEYVAFLLDNLGYKTPKVTPAQSDQGIDIITSKDTMKIGIQCKRWKRKVGNKAIQEVYSGVGFYSLDKAIVVTNSYFTDSAKELAAKLDVEL</sequence>
<proteinExistence type="predicted"/>
<comment type="caution">
    <text evidence="4">The sequence shown here is derived from an EMBL/GenBank/DDBJ whole genome shotgun (WGS) entry which is preliminary data.</text>
</comment>
<keyword evidence="4" id="KW-0540">Nuclease</keyword>
<dbReference type="Proteomes" id="UP001252875">
    <property type="component" value="Unassembled WGS sequence"/>
</dbReference>
<dbReference type="InterPro" id="IPR011335">
    <property type="entry name" value="Restrct_endonuc-II-like"/>
</dbReference>
<keyword evidence="2" id="KW-0472">Membrane</keyword>
<dbReference type="GO" id="GO:0004519">
    <property type="term" value="F:endonuclease activity"/>
    <property type="evidence" value="ECO:0007669"/>
    <property type="project" value="UniProtKB-KW"/>
</dbReference>
<keyword evidence="2" id="KW-1133">Transmembrane helix</keyword>
<dbReference type="EMBL" id="JARPYI010000003">
    <property type="protein sequence ID" value="MDT2599786.1"/>
    <property type="molecule type" value="Genomic_DNA"/>
</dbReference>
<feature type="transmembrane region" description="Helical" evidence="2">
    <location>
        <begin position="28"/>
        <end position="50"/>
    </location>
</feature>
<organism evidence="4 5">
    <name type="scientific">Enterococcus hulanensis</name>
    <dbReference type="NCBI Taxonomy" id="2559929"/>
    <lineage>
        <taxon>Bacteria</taxon>
        <taxon>Bacillati</taxon>
        <taxon>Bacillota</taxon>
        <taxon>Bacilli</taxon>
        <taxon>Lactobacillales</taxon>
        <taxon>Enterococcaceae</taxon>
        <taxon>Enterococcus</taxon>
    </lineage>
</organism>